<reference evidence="2 3" key="1">
    <citation type="submission" date="2018-06" db="EMBL/GenBank/DDBJ databases">
        <title>Genomic Encyclopedia of Archaeal and Bacterial Type Strains, Phase II (KMG-II): from individual species to whole genera.</title>
        <authorList>
            <person name="Goeker M."/>
        </authorList>
    </citation>
    <scope>NUCLEOTIDE SEQUENCE [LARGE SCALE GENOMIC DNA]</scope>
    <source>
        <strain evidence="2 3">DSM 24525</strain>
    </source>
</reference>
<gene>
    <name evidence="2" type="ORF">C8P66_112130</name>
</gene>
<evidence type="ECO:0000313" key="2">
    <source>
        <dbReference type="EMBL" id="PZW45113.1"/>
    </source>
</evidence>
<sequence length="67" mass="6949">MDNANSSVDPGLCLLLRSVAWVQGASSHAQAGQDTSLADHGDPVGAMTNQTAPGLWNADSTRSRSRP</sequence>
<evidence type="ECO:0000256" key="1">
    <source>
        <dbReference type="SAM" id="MobiDB-lite"/>
    </source>
</evidence>
<feature type="compositionally biased region" description="Polar residues" evidence="1">
    <location>
        <begin position="25"/>
        <end position="36"/>
    </location>
</feature>
<dbReference type="Proteomes" id="UP000249688">
    <property type="component" value="Unassembled WGS sequence"/>
</dbReference>
<dbReference type="EMBL" id="QKYU01000012">
    <property type="protein sequence ID" value="PZW45113.1"/>
    <property type="molecule type" value="Genomic_DNA"/>
</dbReference>
<evidence type="ECO:0000313" key="3">
    <source>
        <dbReference type="Proteomes" id="UP000249688"/>
    </source>
</evidence>
<feature type="region of interest" description="Disordered" evidence="1">
    <location>
        <begin position="25"/>
        <end position="67"/>
    </location>
</feature>
<accession>A0A2W7IF32</accession>
<name>A0A2W7IF32_9PROT</name>
<proteinExistence type="predicted"/>
<dbReference type="AlphaFoldDB" id="A0A2W7IF32"/>
<protein>
    <submittedName>
        <fullName evidence="2">Uncharacterized protein</fullName>
    </submittedName>
</protein>
<keyword evidence="3" id="KW-1185">Reference proteome</keyword>
<comment type="caution">
    <text evidence="2">The sequence shown here is derived from an EMBL/GenBank/DDBJ whole genome shotgun (WGS) entry which is preliminary data.</text>
</comment>
<organism evidence="2 3">
    <name type="scientific">Humitalea rosea</name>
    <dbReference type="NCBI Taxonomy" id="990373"/>
    <lineage>
        <taxon>Bacteria</taxon>
        <taxon>Pseudomonadati</taxon>
        <taxon>Pseudomonadota</taxon>
        <taxon>Alphaproteobacteria</taxon>
        <taxon>Acetobacterales</taxon>
        <taxon>Roseomonadaceae</taxon>
        <taxon>Humitalea</taxon>
    </lineage>
</organism>